<evidence type="ECO:0000313" key="2">
    <source>
        <dbReference type="EMBL" id="MFB9072251.1"/>
    </source>
</evidence>
<proteinExistence type="predicted"/>
<evidence type="ECO:0000256" key="1">
    <source>
        <dbReference type="SAM" id="MobiDB-lite"/>
    </source>
</evidence>
<sequence length="52" mass="5474">MLNARTSSGRTVAPGYVRRRRAGFVTGCDDQSFSPGGFSTEASMPSSVSPHP</sequence>
<protein>
    <submittedName>
        <fullName evidence="2">Uncharacterized protein</fullName>
    </submittedName>
</protein>
<accession>A0ABV5FZZ1</accession>
<feature type="region of interest" description="Disordered" evidence="1">
    <location>
        <begin position="1"/>
        <end position="52"/>
    </location>
</feature>
<organism evidence="2 3">
    <name type="scientific">Citricoccus parietis</name>
    <dbReference type="NCBI Taxonomy" id="592307"/>
    <lineage>
        <taxon>Bacteria</taxon>
        <taxon>Bacillati</taxon>
        <taxon>Actinomycetota</taxon>
        <taxon>Actinomycetes</taxon>
        <taxon>Micrococcales</taxon>
        <taxon>Micrococcaceae</taxon>
        <taxon>Citricoccus</taxon>
    </lineage>
</organism>
<name>A0ABV5FZZ1_9MICC</name>
<keyword evidence="3" id="KW-1185">Reference proteome</keyword>
<gene>
    <name evidence="2" type="ORF">ACFFX0_13985</name>
</gene>
<feature type="compositionally biased region" description="Polar residues" evidence="1">
    <location>
        <begin position="1"/>
        <end position="10"/>
    </location>
</feature>
<feature type="compositionally biased region" description="Polar residues" evidence="1">
    <location>
        <begin position="40"/>
        <end position="52"/>
    </location>
</feature>
<evidence type="ECO:0000313" key="3">
    <source>
        <dbReference type="Proteomes" id="UP001589575"/>
    </source>
</evidence>
<dbReference type="Proteomes" id="UP001589575">
    <property type="component" value="Unassembled WGS sequence"/>
</dbReference>
<comment type="caution">
    <text evidence="2">The sequence shown here is derived from an EMBL/GenBank/DDBJ whole genome shotgun (WGS) entry which is preliminary data.</text>
</comment>
<dbReference type="EMBL" id="JBHMFI010000001">
    <property type="protein sequence ID" value="MFB9072251.1"/>
    <property type="molecule type" value="Genomic_DNA"/>
</dbReference>
<reference evidence="2 3" key="1">
    <citation type="submission" date="2024-09" db="EMBL/GenBank/DDBJ databases">
        <authorList>
            <person name="Sun Q."/>
            <person name="Mori K."/>
        </authorList>
    </citation>
    <scope>NUCLEOTIDE SEQUENCE [LARGE SCALE GENOMIC DNA]</scope>
    <source>
        <strain evidence="2 3">CCM 7609</strain>
    </source>
</reference>